<dbReference type="SUPFAM" id="SSF52540">
    <property type="entry name" value="P-loop containing nucleoside triphosphate hydrolases"/>
    <property type="match status" value="1"/>
</dbReference>
<organism evidence="5 6">
    <name type="scientific">Methanothrix harundinacea (strain 6Ac)</name>
    <name type="common">Methanosaeta harundinacea</name>
    <dbReference type="NCBI Taxonomy" id="1110509"/>
    <lineage>
        <taxon>Archaea</taxon>
        <taxon>Methanobacteriati</taxon>
        <taxon>Methanobacteriota</taxon>
        <taxon>Stenosarchaea group</taxon>
        <taxon>Methanomicrobia</taxon>
        <taxon>Methanotrichales</taxon>
        <taxon>Methanotrichaceae</taxon>
        <taxon>Methanothrix</taxon>
    </lineage>
</organism>
<gene>
    <name evidence="5" type="ordered locus">Mhar_0884</name>
</gene>
<name>G7WLF2_METH6</name>
<dbReference type="AlphaFoldDB" id="G7WLF2"/>
<dbReference type="PATRIC" id="fig|1110509.7.peg.985"/>
<evidence type="ECO:0000256" key="3">
    <source>
        <dbReference type="ARBA" id="ARBA00022840"/>
    </source>
</evidence>
<dbReference type="GeneID" id="12510053"/>
<dbReference type="EMBL" id="CP003117">
    <property type="protein sequence ID" value="AET64255.1"/>
    <property type="molecule type" value="Genomic_DNA"/>
</dbReference>
<dbReference type="InterPro" id="IPR003593">
    <property type="entry name" value="AAA+_ATPase"/>
</dbReference>
<keyword evidence="1" id="KW-0813">Transport</keyword>
<dbReference type="RefSeq" id="WP_014586440.1">
    <property type="nucleotide sequence ID" value="NC_017527.1"/>
</dbReference>
<dbReference type="InterPro" id="IPR027417">
    <property type="entry name" value="P-loop_NTPase"/>
</dbReference>
<dbReference type="InterPro" id="IPR017911">
    <property type="entry name" value="MacB-like_ATP-bd"/>
</dbReference>
<accession>G7WLF2</accession>
<dbReference type="PROSITE" id="PS00211">
    <property type="entry name" value="ABC_TRANSPORTER_1"/>
    <property type="match status" value="1"/>
</dbReference>
<dbReference type="SMART" id="SM00382">
    <property type="entry name" value="AAA"/>
    <property type="match status" value="1"/>
</dbReference>
<dbReference type="KEGG" id="mhi:Mhar_0884"/>
<dbReference type="GO" id="GO:0098796">
    <property type="term" value="C:membrane protein complex"/>
    <property type="evidence" value="ECO:0007669"/>
    <property type="project" value="UniProtKB-ARBA"/>
</dbReference>
<dbReference type="InterPro" id="IPR017871">
    <property type="entry name" value="ABC_transporter-like_CS"/>
</dbReference>
<dbReference type="Proteomes" id="UP000005877">
    <property type="component" value="Chromosome"/>
</dbReference>
<keyword evidence="3 5" id="KW-0067">ATP-binding</keyword>
<dbReference type="OrthoDB" id="31298at2157"/>
<keyword evidence="2" id="KW-0547">Nucleotide-binding</keyword>
<keyword evidence="6" id="KW-1185">Reference proteome</keyword>
<dbReference type="HOGENOM" id="CLU_000604_1_22_2"/>
<dbReference type="FunFam" id="3.40.50.300:FF:000032">
    <property type="entry name" value="Export ABC transporter ATP-binding protein"/>
    <property type="match status" value="1"/>
</dbReference>
<reference evidence="5 6" key="1">
    <citation type="journal article" date="2012" name="PLoS ONE">
        <title>The genome characteristics and predicted function of methyl-group oxidation pathway in the obligate aceticlastic methanogens, Methanosaeta spp.</title>
        <authorList>
            <person name="Zhu J."/>
            <person name="Zheng H."/>
            <person name="Ai G."/>
            <person name="Zhang G."/>
            <person name="Liu D."/>
            <person name="Liu X."/>
            <person name="Dong X."/>
        </authorList>
    </citation>
    <scope>NUCLEOTIDE SEQUENCE [LARGE SCALE GENOMIC DNA]</scope>
    <source>
        <strain evidence="5 6">6Ac</strain>
    </source>
</reference>
<sequence length="225" mass="25161">MPLVEVKGLEKRYRVGEMEVPVLRGIDLEIEEGDFVALMGPSGCGKSTFMNILGCLDRPSDGTILLQGRDLGRLSDRDLARIRRDEIGFVFQRFHLIGRISNLMNVELPMTFKELPKEERRDRAKELLEAVGLGGRLGFSPTNLSGGERQRVAIARALANDPSVILADEPTGNLDQKSRREIIEIMKGLNREGRTIIMVTHDAETTESCSRVIWMRDGRIQEGAS</sequence>
<dbReference type="Gene3D" id="3.40.50.300">
    <property type="entry name" value="P-loop containing nucleotide triphosphate hydrolases"/>
    <property type="match status" value="1"/>
</dbReference>
<dbReference type="Pfam" id="PF00005">
    <property type="entry name" value="ABC_tran"/>
    <property type="match status" value="1"/>
</dbReference>
<dbReference type="PANTHER" id="PTHR24220">
    <property type="entry name" value="IMPORT ATP-BINDING PROTEIN"/>
    <property type="match status" value="1"/>
</dbReference>
<protein>
    <submittedName>
        <fullName evidence="5">ABC transporter, ATP-binding protein</fullName>
    </submittedName>
</protein>
<dbReference type="PROSITE" id="PS50893">
    <property type="entry name" value="ABC_TRANSPORTER_2"/>
    <property type="match status" value="1"/>
</dbReference>
<dbReference type="InterPro" id="IPR003439">
    <property type="entry name" value="ABC_transporter-like_ATP-bd"/>
</dbReference>
<evidence type="ECO:0000256" key="1">
    <source>
        <dbReference type="ARBA" id="ARBA00022448"/>
    </source>
</evidence>
<dbReference type="GO" id="GO:0016887">
    <property type="term" value="F:ATP hydrolysis activity"/>
    <property type="evidence" value="ECO:0007669"/>
    <property type="project" value="InterPro"/>
</dbReference>
<dbReference type="CDD" id="cd03255">
    <property type="entry name" value="ABC_MJ0796_LolCDE_FtsE"/>
    <property type="match status" value="1"/>
</dbReference>
<proteinExistence type="predicted"/>
<dbReference type="GO" id="GO:0005886">
    <property type="term" value="C:plasma membrane"/>
    <property type="evidence" value="ECO:0007669"/>
    <property type="project" value="TreeGrafter"/>
</dbReference>
<dbReference type="GO" id="GO:0022857">
    <property type="term" value="F:transmembrane transporter activity"/>
    <property type="evidence" value="ECO:0007669"/>
    <property type="project" value="TreeGrafter"/>
</dbReference>
<dbReference type="STRING" id="1110509.Mhar_0884"/>
<evidence type="ECO:0000256" key="2">
    <source>
        <dbReference type="ARBA" id="ARBA00022741"/>
    </source>
</evidence>
<evidence type="ECO:0000313" key="5">
    <source>
        <dbReference type="EMBL" id="AET64255.1"/>
    </source>
</evidence>
<evidence type="ECO:0000313" key="6">
    <source>
        <dbReference type="Proteomes" id="UP000005877"/>
    </source>
</evidence>
<dbReference type="InterPro" id="IPR015854">
    <property type="entry name" value="ABC_transpr_LolD-like"/>
</dbReference>
<dbReference type="PANTHER" id="PTHR24220:SF86">
    <property type="entry name" value="ABC TRANSPORTER ABCH.1"/>
    <property type="match status" value="1"/>
</dbReference>
<dbReference type="GO" id="GO:0005524">
    <property type="term" value="F:ATP binding"/>
    <property type="evidence" value="ECO:0007669"/>
    <property type="project" value="UniProtKB-KW"/>
</dbReference>
<evidence type="ECO:0000259" key="4">
    <source>
        <dbReference type="PROSITE" id="PS50893"/>
    </source>
</evidence>
<feature type="domain" description="ABC transporter" evidence="4">
    <location>
        <begin position="4"/>
        <end position="225"/>
    </location>
</feature>